<evidence type="ECO:0000256" key="1">
    <source>
        <dbReference type="SAM" id="MobiDB-lite"/>
    </source>
</evidence>
<accession>A0AAV1E5Y3</accession>
<feature type="region of interest" description="Disordered" evidence="1">
    <location>
        <begin position="1"/>
        <end position="39"/>
    </location>
</feature>
<evidence type="ECO:0000313" key="2">
    <source>
        <dbReference type="EMBL" id="CAI9114857.1"/>
    </source>
</evidence>
<proteinExistence type="predicted"/>
<reference evidence="2" key="1">
    <citation type="submission" date="2023-03" db="EMBL/GenBank/DDBJ databases">
        <authorList>
            <person name="Julca I."/>
        </authorList>
    </citation>
    <scope>NUCLEOTIDE SEQUENCE</scope>
</reference>
<keyword evidence="3" id="KW-1185">Reference proteome</keyword>
<dbReference type="AlphaFoldDB" id="A0AAV1E5Y3"/>
<organism evidence="2 3">
    <name type="scientific">Oldenlandia corymbosa var. corymbosa</name>
    <dbReference type="NCBI Taxonomy" id="529605"/>
    <lineage>
        <taxon>Eukaryota</taxon>
        <taxon>Viridiplantae</taxon>
        <taxon>Streptophyta</taxon>
        <taxon>Embryophyta</taxon>
        <taxon>Tracheophyta</taxon>
        <taxon>Spermatophyta</taxon>
        <taxon>Magnoliopsida</taxon>
        <taxon>eudicotyledons</taxon>
        <taxon>Gunneridae</taxon>
        <taxon>Pentapetalae</taxon>
        <taxon>asterids</taxon>
        <taxon>lamiids</taxon>
        <taxon>Gentianales</taxon>
        <taxon>Rubiaceae</taxon>
        <taxon>Rubioideae</taxon>
        <taxon>Spermacoceae</taxon>
        <taxon>Hedyotis-Oldenlandia complex</taxon>
        <taxon>Oldenlandia</taxon>
    </lineage>
</organism>
<feature type="compositionally biased region" description="Polar residues" evidence="1">
    <location>
        <begin position="1"/>
        <end position="12"/>
    </location>
</feature>
<feature type="region of interest" description="Disordered" evidence="1">
    <location>
        <begin position="95"/>
        <end position="153"/>
    </location>
</feature>
<feature type="compositionally biased region" description="Basic and acidic residues" evidence="1">
    <location>
        <begin position="223"/>
        <end position="241"/>
    </location>
</feature>
<dbReference type="EMBL" id="OX459125">
    <property type="protein sequence ID" value="CAI9114857.1"/>
    <property type="molecule type" value="Genomic_DNA"/>
</dbReference>
<feature type="compositionally biased region" description="Basic and acidic residues" evidence="1">
    <location>
        <begin position="102"/>
        <end position="119"/>
    </location>
</feature>
<gene>
    <name evidence="2" type="ORF">OLC1_LOCUS21491</name>
</gene>
<dbReference type="Proteomes" id="UP001161247">
    <property type="component" value="Chromosome 8"/>
</dbReference>
<evidence type="ECO:0000313" key="3">
    <source>
        <dbReference type="Proteomes" id="UP001161247"/>
    </source>
</evidence>
<feature type="region of interest" description="Disordered" evidence="1">
    <location>
        <begin position="223"/>
        <end position="266"/>
    </location>
</feature>
<name>A0AAV1E5Y3_OLDCO</name>
<sequence>MAMMVTRSQTSRVPPINENNPPPKKGAENNLSLIKGPEANPRVDKELLFELQEHSFDEETQDNTWNDASMTEMIQYVNATRNTFDQYRKYVAKGKAPLENASNHKGDTDRTSHKADAQQRHVRNRKRANPQVQEQETLLRLKEDNSDDDDEDDMSSIFIPKIRDFPYPPDFKMPSGLSFYDGDSDPCDHHTGALYTKLARHPPKMVQDLMKIVERWTKREESAWKKLEAEKDKRQADEHKSKAMFKPGKVLKGKSDERNARWTPLNKSRTEILAIHK</sequence>
<protein>
    <submittedName>
        <fullName evidence="2">OLC1v1015667C1</fullName>
    </submittedName>
</protein>